<dbReference type="GO" id="GO:0051880">
    <property type="term" value="F:G-quadruplex DNA binding"/>
    <property type="evidence" value="ECO:0007669"/>
    <property type="project" value="TreeGrafter"/>
</dbReference>
<keyword evidence="3 6" id="KW-0862">Zinc</keyword>
<dbReference type="GO" id="GO:0007004">
    <property type="term" value="P:telomere maintenance via telomerase"/>
    <property type="evidence" value="ECO:0007669"/>
    <property type="project" value="TreeGrafter"/>
</dbReference>
<gene>
    <name evidence="9" type="ORF">FBUS_07094</name>
</gene>
<organism evidence="9 10">
    <name type="scientific">Fasciolopsis buskii</name>
    <dbReference type="NCBI Taxonomy" id="27845"/>
    <lineage>
        <taxon>Eukaryota</taxon>
        <taxon>Metazoa</taxon>
        <taxon>Spiralia</taxon>
        <taxon>Lophotrochozoa</taxon>
        <taxon>Platyhelminthes</taxon>
        <taxon>Trematoda</taxon>
        <taxon>Digenea</taxon>
        <taxon>Plagiorchiida</taxon>
        <taxon>Echinostomata</taxon>
        <taxon>Echinostomatoidea</taxon>
        <taxon>Fasciolidae</taxon>
        <taxon>Fasciolopsis</taxon>
    </lineage>
</organism>
<feature type="binding site" evidence="6">
    <location>
        <position position="462"/>
    </location>
    <ligand>
        <name>Zn(2+)</name>
        <dbReference type="ChEBI" id="CHEBI:29105"/>
    </ligand>
</feature>
<dbReference type="PANTHER" id="PTHR18867">
    <property type="entry name" value="RAD50"/>
    <property type="match status" value="1"/>
</dbReference>
<sequence length="1107" mass="127850">MYKKKYAELVQLQADVKACESEKTHLEDAIANLMVNINNEFEGSSELLASMVDDAEAELEKKQLRLRTLEDSIQLNRSQLRNCESEKTNMMVEQGKLEADVKRLNESIVNRDMLVRSAASQFHLSAGDLLETETDIRSDVLDTVRQMLKKLVNEKESNFQQVKSSTEAADRKAQSLLDSARDEVVRLKQMVDTTRKSLHENDAELTRIKNQIEKAKTVTARLDAIRMEVASAEAAVEELNHSTELSDAREQLARLITERQDTDRVLNTIDEKITIYQQNMEKRREVQNLRKDRQAKLETARKLRSRHLEALEQVFGDTTVPPVLTETAIEAELTRCQDRTRLSTPHQSDRLRAAFTTRLSSLDQSVRETRRRLAKAENDKSVLETSTKYTRSQLQEKQQKVRQMEERILSVAGSADLEQVLSRLQQRRQILEEECANEQGSLYLWRKFRDRIARTEADCPVCHRCLSDQTEQEELLTELDHRISSMPHESERKKRELSELVQQHERLLQLRPTSEELERIKTKELPELETKLEIELKSLQTARDQSDEESARLETVQADESLAKSIQGDMAVLERMENEVLDLSRKIRQAQLSDSDTVGAGDSEESFESIQQERRDLRTKQQAVAEEIEIYQQTIDRLDKDQRSKMQHLHQLKDSMHKLEQENASNIRLQHEITRLTEAADRLRATLKTVETDQLPAAEQHRVEVCSERERVSRDREQQLEVANLEVTRVRGIVQQVDSACDSVARLQDHGSQAKLKSLVERLEKVQERTTRCQTALDKCNDQIEEARKDLNEHKIRQRELADCMQLRQLRAQLSQLGARVAQVKEQLRACHTVAGEDQDLIKETKRLEVEEEKFQAQKNLINSQICQLSAKLQYLDRDLTEKYATADKEYLDMLYQLKTTELGCSDLDRYYRALDRAILDYHESKMADLNKIIRELWRKTYRGNDIDYIEICSEAEASGPGTAASNASRTRRTYNYRVVMVKTIGSCAVVPNVGSRSKRPDYFEARLDMRGRCSAGQKVLASLIIRLALAEVFCLHCGVLALDEPTTNLDRDNICSLAEALVEIIKDRKEQKNFQLVVITHDEEFVELLGRSDFVEKFYRISRNTQ</sequence>
<dbReference type="Gene3D" id="3.40.50.300">
    <property type="entry name" value="P-loop containing nucleotide triphosphate hydrolases"/>
    <property type="match status" value="1"/>
</dbReference>
<dbReference type="GO" id="GO:0070192">
    <property type="term" value="P:chromosome organization involved in meiotic cell cycle"/>
    <property type="evidence" value="ECO:0007669"/>
    <property type="project" value="TreeGrafter"/>
</dbReference>
<dbReference type="PANTHER" id="PTHR18867:SF12">
    <property type="entry name" value="DNA REPAIR PROTEIN RAD50"/>
    <property type="match status" value="1"/>
</dbReference>
<feature type="coiled-coil region" evidence="7">
    <location>
        <begin position="2"/>
        <end position="86"/>
    </location>
</feature>
<dbReference type="GO" id="GO:0000794">
    <property type="term" value="C:condensed nuclear chromosome"/>
    <property type="evidence" value="ECO:0007669"/>
    <property type="project" value="TreeGrafter"/>
</dbReference>
<dbReference type="OrthoDB" id="18797at2759"/>
<feature type="binding site" evidence="6">
    <location>
        <position position="459"/>
    </location>
    <ligand>
        <name>Zn(2+)</name>
        <dbReference type="ChEBI" id="CHEBI:29105"/>
    </ligand>
</feature>
<dbReference type="GO" id="GO:0046872">
    <property type="term" value="F:metal ion binding"/>
    <property type="evidence" value="ECO:0007669"/>
    <property type="project" value="UniProtKB-UniRule"/>
</dbReference>
<dbReference type="PROSITE" id="PS51131">
    <property type="entry name" value="ZN_HOOK"/>
    <property type="match status" value="1"/>
</dbReference>
<evidence type="ECO:0000256" key="3">
    <source>
        <dbReference type="ARBA" id="ARBA00022833"/>
    </source>
</evidence>
<dbReference type="Proteomes" id="UP000728185">
    <property type="component" value="Unassembled WGS sequence"/>
</dbReference>
<evidence type="ECO:0000256" key="5">
    <source>
        <dbReference type="ARBA" id="ARBA00023054"/>
    </source>
</evidence>
<dbReference type="SUPFAM" id="SSF75712">
    <property type="entry name" value="Rad50 coiled-coil Zn hook"/>
    <property type="match status" value="1"/>
</dbReference>
<protein>
    <submittedName>
        <fullName evidence="9">DNA repair protein RAD50</fullName>
    </submittedName>
</protein>
<comment type="caution">
    <text evidence="9">The sequence shown here is derived from an EMBL/GenBank/DDBJ whole genome shotgun (WGS) entry which is preliminary data.</text>
</comment>
<evidence type="ECO:0000256" key="6">
    <source>
        <dbReference type="PROSITE-ProRule" id="PRU00471"/>
    </source>
</evidence>
<dbReference type="AlphaFoldDB" id="A0A8E0VN17"/>
<keyword evidence="4" id="KW-0067">ATP-binding</keyword>
<keyword evidence="1 6" id="KW-0479">Metal-binding</keyword>
<evidence type="ECO:0000313" key="9">
    <source>
        <dbReference type="EMBL" id="KAA0197239.1"/>
    </source>
</evidence>
<feature type="coiled-coil region" evidence="7">
    <location>
        <begin position="490"/>
        <end position="593"/>
    </location>
</feature>
<feature type="coiled-coil region" evidence="7">
    <location>
        <begin position="621"/>
        <end position="693"/>
    </location>
</feature>
<feature type="coiled-coil region" evidence="7">
    <location>
        <begin position="359"/>
        <end position="386"/>
    </location>
</feature>
<dbReference type="GO" id="GO:0005524">
    <property type="term" value="F:ATP binding"/>
    <property type="evidence" value="ECO:0007669"/>
    <property type="project" value="UniProtKB-KW"/>
</dbReference>
<feature type="domain" description="Zinc-hook" evidence="8">
    <location>
        <begin position="414"/>
        <end position="512"/>
    </location>
</feature>
<dbReference type="SUPFAM" id="SSF52540">
    <property type="entry name" value="P-loop containing nucleoside triphosphate hydrolases"/>
    <property type="match status" value="1"/>
</dbReference>
<feature type="coiled-coil region" evidence="7">
    <location>
        <begin position="414"/>
        <end position="441"/>
    </location>
</feature>
<evidence type="ECO:0000259" key="8">
    <source>
        <dbReference type="PROSITE" id="PS51131"/>
    </source>
</evidence>
<keyword evidence="2" id="KW-0547">Nucleotide-binding</keyword>
<evidence type="ECO:0000256" key="1">
    <source>
        <dbReference type="ARBA" id="ARBA00022723"/>
    </source>
</evidence>
<dbReference type="GO" id="GO:0043047">
    <property type="term" value="F:single-stranded telomeric DNA binding"/>
    <property type="evidence" value="ECO:0007669"/>
    <property type="project" value="TreeGrafter"/>
</dbReference>
<accession>A0A8E0VN17</accession>
<evidence type="ECO:0000256" key="7">
    <source>
        <dbReference type="SAM" id="Coils"/>
    </source>
</evidence>
<dbReference type="EMBL" id="LUCM01002514">
    <property type="protein sequence ID" value="KAA0197239.1"/>
    <property type="molecule type" value="Genomic_DNA"/>
</dbReference>
<dbReference type="InterPro" id="IPR013134">
    <property type="entry name" value="Zn_hook_RAD50"/>
</dbReference>
<dbReference type="GO" id="GO:0000722">
    <property type="term" value="P:telomere maintenance via recombination"/>
    <property type="evidence" value="ECO:0007669"/>
    <property type="project" value="TreeGrafter"/>
</dbReference>
<feature type="coiled-coil region" evidence="7">
    <location>
        <begin position="777"/>
        <end position="827"/>
    </location>
</feature>
<dbReference type="GO" id="GO:0006302">
    <property type="term" value="P:double-strand break repair"/>
    <property type="evidence" value="ECO:0007669"/>
    <property type="project" value="TreeGrafter"/>
</dbReference>
<dbReference type="GO" id="GO:0003691">
    <property type="term" value="F:double-stranded telomeric DNA binding"/>
    <property type="evidence" value="ECO:0007669"/>
    <property type="project" value="TreeGrafter"/>
</dbReference>
<dbReference type="GO" id="GO:0030870">
    <property type="term" value="C:Mre11 complex"/>
    <property type="evidence" value="ECO:0007669"/>
    <property type="project" value="TreeGrafter"/>
</dbReference>
<feature type="coiled-coil region" evidence="7">
    <location>
        <begin position="222"/>
        <end position="306"/>
    </location>
</feature>
<dbReference type="InterPro" id="IPR027417">
    <property type="entry name" value="P-loop_NTPase"/>
</dbReference>
<name>A0A8E0VN17_9TREM</name>
<keyword evidence="10" id="KW-1185">Reference proteome</keyword>
<evidence type="ECO:0000256" key="4">
    <source>
        <dbReference type="ARBA" id="ARBA00022840"/>
    </source>
</evidence>
<evidence type="ECO:0000313" key="10">
    <source>
        <dbReference type="Proteomes" id="UP000728185"/>
    </source>
</evidence>
<reference evidence="9" key="1">
    <citation type="submission" date="2019-05" db="EMBL/GenBank/DDBJ databases">
        <title>Annotation for the trematode Fasciolopsis buski.</title>
        <authorList>
            <person name="Choi Y.-J."/>
        </authorList>
    </citation>
    <scope>NUCLEOTIDE SEQUENCE</scope>
    <source>
        <strain evidence="9">HT</strain>
        <tissue evidence="9">Whole worm</tissue>
    </source>
</reference>
<keyword evidence="5 7" id="KW-0175">Coiled coil</keyword>
<evidence type="ECO:0000256" key="2">
    <source>
        <dbReference type="ARBA" id="ARBA00022741"/>
    </source>
</evidence>
<proteinExistence type="predicted"/>